<accession>A0ABW4R2V7</accession>
<organism evidence="1 2">
    <name type="scientific">Paracoccus pacificus</name>
    <dbReference type="NCBI Taxonomy" id="1463598"/>
    <lineage>
        <taxon>Bacteria</taxon>
        <taxon>Pseudomonadati</taxon>
        <taxon>Pseudomonadota</taxon>
        <taxon>Alphaproteobacteria</taxon>
        <taxon>Rhodobacterales</taxon>
        <taxon>Paracoccaceae</taxon>
        <taxon>Paracoccus</taxon>
    </lineage>
</organism>
<name>A0ABW4R2V7_9RHOB</name>
<gene>
    <name evidence="1" type="ORF">ACFSCT_01000</name>
</gene>
<comment type="caution">
    <text evidence="1">The sequence shown here is derived from an EMBL/GenBank/DDBJ whole genome shotgun (WGS) entry which is preliminary data.</text>
</comment>
<dbReference type="RefSeq" id="WP_379139442.1">
    <property type="nucleotide sequence ID" value="NZ_JBHUEN010000003.1"/>
</dbReference>
<dbReference type="Pfam" id="PF20569">
    <property type="entry name" value="DUF6778"/>
    <property type="match status" value="1"/>
</dbReference>
<sequence length="204" mass="21282">MIKSVLLGGLVVAGLAGCAVRSDWRTEYQQIPASQSANWKVTGVNVVAPATLTTTEENSYVPEADVVWHGDPPGDRRAQAAAIVTEGIRAGSAGLRGRTPVTIAATVTQFHALTPLTRGTNFANAGVENISYTVQVLDARSGAPLTQPQLIEADFPGLTGSAAVAADAAGNTERRQIVNHIAVVTQNWLGSGPDPRGGFNRMGR</sequence>
<dbReference type="Proteomes" id="UP001597213">
    <property type="component" value="Unassembled WGS sequence"/>
</dbReference>
<dbReference type="EMBL" id="JBHUEN010000003">
    <property type="protein sequence ID" value="MFD1880292.1"/>
    <property type="molecule type" value="Genomic_DNA"/>
</dbReference>
<evidence type="ECO:0000313" key="2">
    <source>
        <dbReference type="Proteomes" id="UP001597213"/>
    </source>
</evidence>
<dbReference type="InterPro" id="IPR046705">
    <property type="entry name" value="DUF6778"/>
</dbReference>
<evidence type="ECO:0000313" key="1">
    <source>
        <dbReference type="EMBL" id="MFD1880292.1"/>
    </source>
</evidence>
<dbReference type="PROSITE" id="PS51257">
    <property type="entry name" value="PROKAR_LIPOPROTEIN"/>
    <property type="match status" value="1"/>
</dbReference>
<proteinExistence type="predicted"/>
<protein>
    <submittedName>
        <fullName evidence="1">DUF6778 family protein</fullName>
    </submittedName>
</protein>
<keyword evidence="2" id="KW-1185">Reference proteome</keyword>
<reference evidence="2" key="1">
    <citation type="journal article" date="2019" name="Int. J. Syst. Evol. Microbiol.">
        <title>The Global Catalogue of Microorganisms (GCM) 10K type strain sequencing project: providing services to taxonomists for standard genome sequencing and annotation.</title>
        <authorList>
            <consortium name="The Broad Institute Genomics Platform"/>
            <consortium name="The Broad Institute Genome Sequencing Center for Infectious Disease"/>
            <person name="Wu L."/>
            <person name="Ma J."/>
        </authorList>
    </citation>
    <scope>NUCLEOTIDE SEQUENCE [LARGE SCALE GENOMIC DNA]</scope>
    <source>
        <strain evidence="2">CCUG 56029</strain>
    </source>
</reference>